<sequence length="344" mass="38943">MMKKNSGLGQNHIDAFRVDKRFDNFNHFVCFKTFESLIRWDLYRSSAYRELRLAPVKSRIIEVVDNFVVEVVNNEIVACKYVGHASLHWNFLLIMSSDTKESKRFGVLVCEDSEKWGGTDYIGKRFKSLLAREGEHQWVWFNVCAGDLPRENDLDKFQGFVISGSHYSANDDKEWIKQTEKLIETLSRKPTSPRLVGVCFGHQLIAKALGGVVGRNPSGKFVLQTEKVKATKDNIIVSKLFENGTLTVLESHSECVTKLPPNAESIATSNSCEHEIILFTENILGVQCHSECTGEEFEEKILPSLVSNKLLTEEEGITVQESLRVPVQSKELNSVLSEFLHKGQ</sequence>
<dbReference type="PANTHER" id="PTHR42695:SF5">
    <property type="entry name" value="GLUTAMINE AMIDOTRANSFERASE YLR126C-RELATED"/>
    <property type="match status" value="1"/>
</dbReference>
<reference evidence="2" key="1">
    <citation type="journal article" date="2023" name="G3 (Bethesda)">
        <title>Whole genome assembly and annotation of the endangered Caribbean coral Acropora cervicornis.</title>
        <authorList>
            <person name="Selwyn J.D."/>
            <person name="Vollmer S.V."/>
        </authorList>
    </citation>
    <scope>NUCLEOTIDE SEQUENCE</scope>
    <source>
        <strain evidence="2">K2</strain>
    </source>
</reference>
<dbReference type="CDD" id="cd01741">
    <property type="entry name" value="GATase1_1"/>
    <property type="match status" value="1"/>
</dbReference>
<protein>
    <submittedName>
        <fullName evidence="2">Gamma-glutamyl peptidase 4</fullName>
    </submittedName>
</protein>
<evidence type="ECO:0000313" key="3">
    <source>
        <dbReference type="Proteomes" id="UP001249851"/>
    </source>
</evidence>
<dbReference type="AlphaFoldDB" id="A0AAD9QYA0"/>
<evidence type="ECO:0000259" key="1">
    <source>
        <dbReference type="Pfam" id="PF00117"/>
    </source>
</evidence>
<proteinExistence type="predicted"/>
<feature type="domain" description="Glutamine amidotransferase" evidence="1">
    <location>
        <begin position="123"/>
        <end position="302"/>
    </location>
</feature>
<keyword evidence="3" id="KW-1185">Reference proteome</keyword>
<organism evidence="2 3">
    <name type="scientific">Acropora cervicornis</name>
    <name type="common">Staghorn coral</name>
    <dbReference type="NCBI Taxonomy" id="6130"/>
    <lineage>
        <taxon>Eukaryota</taxon>
        <taxon>Metazoa</taxon>
        <taxon>Cnidaria</taxon>
        <taxon>Anthozoa</taxon>
        <taxon>Hexacorallia</taxon>
        <taxon>Scleractinia</taxon>
        <taxon>Astrocoeniina</taxon>
        <taxon>Acroporidae</taxon>
        <taxon>Acropora</taxon>
    </lineage>
</organism>
<dbReference type="Proteomes" id="UP001249851">
    <property type="component" value="Unassembled WGS sequence"/>
</dbReference>
<dbReference type="GO" id="GO:0005829">
    <property type="term" value="C:cytosol"/>
    <property type="evidence" value="ECO:0007669"/>
    <property type="project" value="TreeGrafter"/>
</dbReference>
<evidence type="ECO:0000313" key="2">
    <source>
        <dbReference type="EMBL" id="KAK2569752.1"/>
    </source>
</evidence>
<name>A0AAD9QYA0_ACRCE</name>
<dbReference type="InterPro" id="IPR044992">
    <property type="entry name" value="ChyE-like"/>
</dbReference>
<dbReference type="Pfam" id="PF00117">
    <property type="entry name" value="GATase"/>
    <property type="match status" value="1"/>
</dbReference>
<dbReference type="PANTHER" id="PTHR42695">
    <property type="entry name" value="GLUTAMINE AMIDOTRANSFERASE YLR126C-RELATED"/>
    <property type="match status" value="1"/>
</dbReference>
<dbReference type="EMBL" id="JARQWQ010000009">
    <property type="protein sequence ID" value="KAK2569752.1"/>
    <property type="molecule type" value="Genomic_DNA"/>
</dbReference>
<comment type="caution">
    <text evidence="2">The sequence shown here is derived from an EMBL/GenBank/DDBJ whole genome shotgun (WGS) entry which is preliminary data.</text>
</comment>
<dbReference type="InterPro" id="IPR017926">
    <property type="entry name" value="GATASE"/>
</dbReference>
<dbReference type="Gene3D" id="3.40.50.880">
    <property type="match status" value="1"/>
</dbReference>
<reference evidence="2" key="2">
    <citation type="journal article" date="2023" name="Science">
        <title>Genomic signatures of disease resistance in endangered staghorn corals.</title>
        <authorList>
            <person name="Vollmer S.V."/>
            <person name="Selwyn J.D."/>
            <person name="Despard B.A."/>
            <person name="Roesel C.L."/>
        </authorList>
    </citation>
    <scope>NUCLEOTIDE SEQUENCE</scope>
    <source>
        <strain evidence="2">K2</strain>
    </source>
</reference>
<accession>A0AAD9QYA0</accession>
<dbReference type="InterPro" id="IPR029062">
    <property type="entry name" value="Class_I_gatase-like"/>
</dbReference>
<gene>
    <name evidence="2" type="ORF">P5673_005590</name>
</gene>
<dbReference type="PROSITE" id="PS51273">
    <property type="entry name" value="GATASE_TYPE_1"/>
    <property type="match status" value="1"/>
</dbReference>
<dbReference type="SUPFAM" id="SSF52317">
    <property type="entry name" value="Class I glutamine amidotransferase-like"/>
    <property type="match status" value="1"/>
</dbReference>